<dbReference type="PANTHER" id="PTHR35335">
    <property type="entry name" value="UPF0716 PROTEIN FXSA"/>
    <property type="match status" value="1"/>
</dbReference>
<dbReference type="STRING" id="1429083.GCA_001885685_01550"/>
<dbReference type="EMBL" id="FOAS01000007">
    <property type="protein sequence ID" value="SEL03789.1"/>
    <property type="molecule type" value="Genomic_DNA"/>
</dbReference>
<organism evidence="3 4">
    <name type="scientific">Atopomonas hussainii</name>
    <dbReference type="NCBI Taxonomy" id="1429083"/>
    <lineage>
        <taxon>Bacteria</taxon>
        <taxon>Pseudomonadati</taxon>
        <taxon>Pseudomonadota</taxon>
        <taxon>Gammaproteobacteria</taxon>
        <taxon>Pseudomonadales</taxon>
        <taxon>Pseudomonadaceae</taxon>
        <taxon>Atopomonas</taxon>
    </lineage>
</organism>
<keyword evidence="2" id="KW-0472">Membrane</keyword>
<sequence length="143" mass="15913">MPLVIFLLLPLVELALLIQLGQAWGVSGVLIEIVVSGFIGVWFMRNAGLATLLQSQQMFARGYFPEQTLLRGLLAALGGWLLFMPGVLTDVIGLLLVLPFGQGWLGAWLLRRMQQRRPQGAYQQGEPNRSGPQTLDGEWRRLD</sequence>
<evidence type="ECO:0000313" key="4">
    <source>
        <dbReference type="Proteomes" id="UP000185766"/>
    </source>
</evidence>
<name>A0A1H7LY74_9GAMM</name>
<dbReference type="OrthoDB" id="9792788at2"/>
<dbReference type="PANTHER" id="PTHR35335:SF1">
    <property type="entry name" value="UPF0716 PROTEIN FXSA"/>
    <property type="match status" value="1"/>
</dbReference>
<reference evidence="3 4" key="1">
    <citation type="submission" date="2016-10" db="EMBL/GenBank/DDBJ databases">
        <authorList>
            <person name="de Groot N.N."/>
        </authorList>
    </citation>
    <scope>NUCLEOTIDE SEQUENCE [LARGE SCALE GENOMIC DNA]</scope>
    <source>
        <strain evidence="3 4">JCM 19513</strain>
    </source>
</reference>
<dbReference type="Proteomes" id="UP000185766">
    <property type="component" value="Unassembled WGS sequence"/>
</dbReference>
<protein>
    <submittedName>
        <fullName evidence="3">UPF0716 protein FxsA</fullName>
    </submittedName>
</protein>
<dbReference type="AlphaFoldDB" id="A0A1H7LY74"/>
<feature type="transmembrane region" description="Helical" evidence="2">
    <location>
        <begin position="91"/>
        <end position="110"/>
    </location>
</feature>
<gene>
    <name evidence="3" type="ORF">SAMN05216214_107157</name>
</gene>
<feature type="compositionally biased region" description="Polar residues" evidence="1">
    <location>
        <begin position="121"/>
        <end position="133"/>
    </location>
</feature>
<dbReference type="InterPro" id="IPR007313">
    <property type="entry name" value="FxsA"/>
</dbReference>
<keyword evidence="2" id="KW-0812">Transmembrane</keyword>
<feature type="region of interest" description="Disordered" evidence="1">
    <location>
        <begin position="119"/>
        <end position="143"/>
    </location>
</feature>
<evidence type="ECO:0000256" key="2">
    <source>
        <dbReference type="SAM" id="Phobius"/>
    </source>
</evidence>
<dbReference type="NCBIfam" id="NF008528">
    <property type="entry name" value="PRK11463.1-2"/>
    <property type="match status" value="1"/>
</dbReference>
<dbReference type="RefSeq" id="WP_071870795.1">
    <property type="nucleotide sequence ID" value="NZ_FOAS01000007.1"/>
</dbReference>
<dbReference type="GO" id="GO:0016020">
    <property type="term" value="C:membrane"/>
    <property type="evidence" value="ECO:0007669"/>
    <property type="project" value="InterPro"/>
</dbReference>
<dbReference type="Pfam" id="PF04186">
    <property type="entry name" value="FxsA"/>
    <property type="match status" value="1"/>
</dbReference>
<evidence type="ECO:0000256" key="1">
    <source>
        <dbReference type="SAM" id="MobiDB-lite"/>
    </source>
</evidence>
<keyword evidence="2" id="KW-1133">Transmembrane helix</keyword>
<accession>A0A1H7LY74</accession>
<keyword evidence="4" id="KW-1185">Reference proteome</keyword>
<feature type="transmembrane region" description="Helical" evidence="2">
    <location>
        <begin position="68"/>
        <end position="85"/>
    </location>
</feature>
<evidence type="ECO:0000313" key="3">
    <source>
        <dbReference type="EMBL" id="SEL03789.1"/>
    </source>
</evidence>
<proteinExistence type="predicted"/>